<feature type="compositionally biased region" description="Basic residues" evidence="1">
    <location>
        <begin position="1"/>
        <end position="13"/>
    </location>
</feature>
<accession>A0A4C1TIY8</accession>
<name>A0A4C1TIY8_EUMVA</name>
<feature type="region of interest" description="Disordered" evidence="1">
    <location>
        <begin position="39"/>
        <end position="89"/>
    </location>
</feature>
<sequence length="226" mass="25827">MGRLKALRRRRPRSTSGKVLRGKDDKREITFVSRYPDERLSRSDKTNSKSIIQFQRRRGPAGHIDFPHRSHTAGGRGRRAGAGDDDSDRDRHCSLKLYKGEETKIETKHGARLRRKLTSVYEPNYCWTINMSDRPRRPYPAIGRKYTPAGERLRNSSPGAECRRYPSHVLELQKATHAGCVWESLMKNVTLGNVTMSRRERGPPNALRLSLNYDRSAARLALESSA</sequence>
<dbReference type="EMBL" id="BGZK01000064">
    <property type="protein sequence ID" value="GBP14509.1"/>
    <property type="molecule type" value="Genomic_DNA"/>
</dbReference>
<gene>
    <name evidence="2" type="ORF">EVAR_7784_1</name>
</gene>
<dbReference type="AlphaFoldDB" id="A0A4C1TIY8"/>
<evidence type="ECO:0000256" key="1">
    <source>
        <dbReference type="SAM" id="MobiDB-lite"/>
    </source>
</evidence>
<comment type="caution">
    <text evidence="2">The sequence shown here is derived from an EMBL/GenBank/DDBJ whole genome shotgun (WGS) entry which is preliminary data.</text>
</comment>
<protein>
    <submittedName>
        <fullName evidence="2">Uncharacterized protein</fullName>
    </submittedName>
</protein>
<feature type="region of interest" description="Disordered" evidence="1">
    <location>
        <begin position="1"/>
        <end position="25"/>
    </location>
</feature>
<keyword evidence="3" id="KW-1185">Reference proteome</keyword>
<dbReference type="Proteomes" id="UP000299102">
    <property type="component" value="Unassembled WGS sequence"/>
</dbReference>
<proteinExistence type="predicted"/>
<reference evidence="2 3" key="1">
    <citation type="journal article" date="2019" name="Commun. Biol.">
        <title>The bagworm genome reveals a unique fibroin gene that provides high tensile strength.</title>
        <authorList>
            <person name="Kono N."/>
            <person name="Nakamura H."/>
            <person name="Ohtoshi R."/>
            <person name="Tomita M."/>
            <person name="Numata K."/>
            <person name="Arakawa K."/>
        </authorList>
    </citation>
    <scope>NUCLEOTIDE SEQUENCE [LARGE SCALE GENOMIC DNA]</scope>
</reference>
<evidence type="ECO:0000313" key="3">
    <source>
        <dbReference type="Proteomes" id="UP000299102"/>
    </source>
</evidence>
<organism evidence="2 3">
    <name type="scientific">Eumeta variegata</name>
    <name type="common">Bagworm moth</name>
    <name type="synonym">Eumeta japonica</name>
    <dbReference type="NCBI Taxonomy" id="151549"/>
    <lineage>
        <taxon>Eukaryota</taxon>
        <taxon>Metazoa</taxon>
        <taxon>Ecdysozoa</taxon>
        <taxon>Arthropoda</taxon>
        <taxon>Hexapoda</taxon>
        <taxon>Insecta</taxon>
        <taxon>Pterygota</taxon>
        <taxon>Neoptera</taxon>
        <taxon>Endopterygota</taxon>
        <taxon>Lepidoptera</taxon>
        <taxon>Glossata</taxon>
        <taxon>Ditrysia</taxon>
        <taxon>Tineoidea</taxon>
        <taxon>Psychidae</taxon>
        <taxon>Oiketicinae</taxon>
        <taxon>Eumeta</taxon>
    </lineage>
</organism>
<evidence type="ECO:0000313" key="2">
    <source>
        <dbReference type="EMBL" id="GBP14509.1"/>
    </source>
</evidence>